<feature type="domain" description="Sodium/calcium exchanger membrane region" evidence="6">
    <location>
        <begin position="182"/>
        <end position="324"/>
    </location>
</feature>
<dbReference type="Pfam" id="PF01699">
    <property type="entry name" value="Na_Ca_ex"/>
    <property type="match status" value="2"/>
</dbReference>
<dbReference type="AlphaFoldDB" id="A0A3B1DY61"/>
<dbReference type="InterPro" id="IPR004837">
    <property type="entry name" value="NaCa_Exmemb"/>
</dbReference>
<evidence type="ECO:0000256" key="4">
    <source>
        <dbReference type="ARBA" id="ARBA00023136"/>
    </source>
</evidence>
<protein>
    <submittedName>
        <fullName evidence="7">Calcium/proton antiporter</fullName>
    </submittedName>
</protein>
<dbReference type="PANTHER" id="PTHR37958">
    <property type="entry name" value="SODIUM-POTASSIUM/PROTON ANTIPORTER CHAA"/>
    <property type="match status" value="1"/>
</dbReference>
<feature type="transmembrane region" description="Helical" evidence="5">
    <location>
        <begin position="249"/>
        <end position="271"/>
    </location>
</feature>
<keyword evidence="3 5" id="KW-1133">Transmembrane helix</keyword>
<feature type="domain" description="Sodium/calcium exchanger membrane region" evidence="6">
    <location>
        <begin position="3"/>
        <end position="131"/>
    </location>
</feature>
<keyword evidence="4 5" id="KW-0472">Membrane</keyword>
<evidence type="ECO:0000256" key="3">
    <source>
        <dbReference type="ARBA" id="ARBA00022989"/>
    </source>
</evidence>
<feature type="transmembrane region" description="Helical" evidence="5">
    <location>
        <begin position="283"/>
        <end position="299"/>
    </location>
</feature>
<feature type="transmembrane region" description="Helical" evidence="5">
    <location>
        <begin position="180"/>
        <end position="200"/>
    </location>
</feature>
<keyword evidence="2 5" id="KW-0812">Transmembrane</keyword>
<dbReference type="PANTHER" id="PTHR37958:SF1">
    <property type="entry name" value="SODIUM-POTASSIUM_PROTON ANTIPORTER CHAA"/>
    <property type="match status" value="1"/>
</dbReference>
<dbReference type="InterPro" id="IPR044880">
    <property type="entry name" value="NCX_ion-bd_dom_sf"/>
</dbReference>
<dbReference type="InterPro" id="IPR052946">
    <property type="entry name" value="Alkaline_pH_Ca-Antiporter"/>
</dbReference>
<proteinExistence type="predicted"/>
<feature type="transmembrane region" description="Helical" evidence="5">
    <location>
        <begin position="7"/>
        <end position="27"/>
    </location>
</feature>
<evidence type="ECO:0000256" key="2">
    <source>
        <dbReference type="ARBA" id="ARBA00022692"/>
    </source>
</evidence>
<feature type="transmembrane region" description="Helical" evidence="5">
    <location>
        <begin position="80"/>
        <end position="101"/>
    </location>
</feature>
<reference evidence="7" key="1">
    <citation type="submission" date="2018-10" db="EMBL/GenBank/DDBJ databases">
        <authorList>
            <person name="Aoki K."/>
        </authorList>
    </citation>
    <scope>NUCLEOTIDE SEQUENCE</scope>
</reference>
<evidence type="ECO:0000256" key="5">
    <source>
        <dbReference type="SAM" id="Phobius"/>
    </source>
</evidence>
<evidence type="ECO:0000313" key="7">
    <source>
        <dbReference type="EMBL" id="VAY88079.1"/>
    </source>
</evidence>
<feature type="transmembrane region" description="Helical" evidence="5">
    <location>
        <begin position="306"/>
        <end position="324"/>
    </location>
</feature>
<organism evidence="7">
    <name type="scientific">hydrothermal vent metagenome</name>
    <dbReference type="NCBI Taxonomy" id="652676"/>
    <lineage>
        <taxon>unclassified sequences</taxon>
        <taxon>metagenomes</taxon>
        <taxon>ecological metagenomes</taxon>
    </lineage>
</organism>
<dbReference type="GO" id="GO:0015386">
    <property type="term" value="F:potassium:proton antiporter activity"/>
    <property type="evidence" value="ECO:0007669"/>
    <property type="project" value="TreeGrafter"/>
</dbReference>
<evidence type="ECO:0000259" key="6">
    <source>
        <dbReference type="Pfam" id="PF01699"/>
    </source>
</evidence>
<gene>
    <name evidence="7" type="ORF">MNB_ARC-1_963</name>
</gene>
<accession>A0A3B1DY61</accession>
<feature type="transmembrane region" description="Helical" evidence="5">
    <location>
        <begin position="107"/>
        <end position="129"/>
    </location>
</feature>
<dbReference type="GO" id="GO:0005886">
    <property type="term" value="C:plasma membrane"/>
    <property type="evidence" value="ECO:0007669"/>
    <property type="project" value="TreeGrafter"/>
</dbReference>
<name>A0A3B1DY61_9ZZZZ</name>
<feature type="transmembrane region" description="Helical" evidence="5">
    <location>
        <begin position="206"/>
        <end position="228"/>
    </location>
</feature>
<dbReference type="EMBL" id="UOYO01000043">
    <property type="protein sequence ID" value="VAY88079.1"/>
    <property type="molecule type" value="Genomic_DNA"/>
</dbReference>
<evidence type="ECO:0000256" key="1">
    <source>
        <dbReference type="ARBA" id="ARBA00004141"/>
    </source>
</evidence>
<feature type="transmembrane region" description="Helical" evidence="5">
    <location>
        <begin position="47"/>
        <end position="68"/>
    </location>
</feature>
<dbReference type="GO" id="GO:0015385">
    <property type="term" value="F:sodium:proton antiporter activity"/>
    <property type="evidence" value="ECO:0007669"/>
    <property type="project" value="TreeGrafter"/>
</dbReference>
<comment type="subcellular location">
    <subcellularLocation>
        <location evidence="1">Membrane</location>
        <topology evidence="1">Multi-pass membrane protein</topology>
    </subcellularLocation>
</comment>
<sequence length="325" mass="36401">MKEPYSSFVLTFSAIAIEIILLSIFLYNGYTIHNPQVIDIVKAGMLTAVIVDINFLLGLSVLIGGLSFKEQSHNEETSSTYTTVLLTSAVILLVPSAVEYINNDFNMLYNSSIAISFLLLVFYMGIFIFQTRTHSHFFANTGKSRIFFINKRQKKNEIDENTENNTEEEITYIFEKINNFWNIIIIVGFLLLVAVLSEIFSHNSLVIFHKYGISIGLAALSIAIISVAPEIFTSIKAAKNDEIQRAVNIGMGASTVSILLAIPIIMFISYLIGINFTLDFNKFHLAALIISVVLAWKTTEDGETNYFEGISHLVLFVGFIIMIIF</sequence>
<dbReference type="Gene3D" id="1.20.1420.30">
    <property type="entry name" value="NCX, central ion-binding region"/>
    <property type="match status" value="1"/>
</dbReference>